<name>A0ABV0S4K2_9TELE</name>
<dbReference type="EMBL" id="JAHRIN010067990">
    <property type="protein sequence ID" value="MEQ2215150.1"/>
    <property type="molecule type" value="Genomic_DNA"/>
</dbReference>
<dbReference type="InterPro" id="IPR029055">
    <property type="entry name" value="Ntn_hydrolases_N"/>
</dbReference>
<proteinExistence type="predicted"/>
<organism evidence="2 3">
    <name type="scientific">Xenoophorus captivus</name>
    <dbReference type="NCBI Taxonomy" id="1517983"/>
    <lineage>
        <taxon>Eukaryota</taxon>
        <taxon>Metazoa</taxon>
        <taxon>Chordata</taxon>
        <taxon>Craniata</taxon>
        <taxon>Vertebrata</taxon>
        <taxon>Euteleostomi</taxon>
        <taxon>Actinopterygii</taxon>
        <taxon>Neopterygii</taxon>
        <taxon>Teleostei</taxon>
        <taxon>Neoteleostei</taxon>
        <taxon>Acanthomorphata</taxon>
        <taxon>Ovalentaria</taxon>
        <taxon>Atherinomorphae</taxon>
        <taxon>Cyprinodontiformes</taxon>
        <taxon>Goodeidae</taxon>
        <taxon>Xenoophorus</taxon>
    </lineage>
</organism>
<comment type="caution">
    <text evidence="2">The sequence shown here is derived from an EMBL/GenBank/DDBJ whole genome shotgun (WGS) entry which is preliminary data.</text>
</comment>
<gene>
    <name evidence="2" type="ORF">XENOCAPTIV_028370</name>
</gene>
<keyword evidence="3" id="KW-1185">Reference proteome</keyword>
<evidence type="ECO:0000313" key="2">
    <source>
        <dbReference type="EMBL" id="MEQ2215150.1"/>
    </source>
</evidence>
<dbReference type="PANTHER" id="PTHR43881:SF1">
    <property type="entry name" value="GAMMA-GLUTAMYLTRANSPEPTIDASE (AFU_ORTHOLOGUE AFUA_4G13580)"/>
    <property type="match status" value="1"/>
</dbReference>
<feature type="non-terminal residue" evidence="2">
    <location>
        <position position="1"/>
    </location>
</feature>
<dbReference type="Proteomes" id="UP001434883">
    <property type="component" value="Unassembled WGS sequence"/>
</dbReference>
<dbReference type="SUPFAM" id="SSF56235">
    <property type="entry name" value="N-terminal nucleophile aminohydrolases (Ntn hydrolases)"/>
    <property type="match status" value="1"/>
</dbReference>
<protein>
    <submittedName>
        <fullName evidence="2">Uncharacterized protein</fullName>
    </submittedName>
</protein>
<dbReference type="Pfam" id="PF01019">
    <property type="entry name" value="G_glu_transpept"/>
    <property type="match status" value="1"/>
</dbReference>
<dbReference type="InterPro" id="IPR052896">
    <property type="entry name" value="GGT-like_enzyme"/>
</dbReference>
<sequence length="182" mass="19706">LSMQEVLSGAVELAVKGFPIAEVTAYHWAKWVAALRDSGKEQGEDLLIGGHPPKHGQVFKNIAMARTIKRGKPAFYQGRVAQAIVDVINQNGGVMTMEDLSSHDSEVVSPISTEYKVTNQKRLNLCFYTTVSRVTDVILCLGCAPVGASSQQPGPGRLAAPQHPGELSSAQRYMTGTPRRYP</sequence>
<evidence type="ECO:0000313" key="3">
    <source>
        <dbReference type="Proteomes" id="UP001434883"/>
    </source>
</evidence>
<accession>A0ABV0S4K2</accession>
<dbReference type="PANTHER" id="PTHR43881">
    <property type="entry name" value="GAMMA-GLUTAMYLTRANSPEPTIDASE (AFU_ORTHOLOGUE AFUA_4G13580)"/>
    <property type="match status" value="1"/>
</dbReference>
<reference evidence="2 3" key="1">
    <citation type="submission" date="2021-06" db="EMBL/GenBank/DDBJ databases">
        <authorList>
            <person name="Palmer J.M."/>
        </authorList>
    </citation>
    <scope>NUCLEOTIDE SEQUENCE [LARGE SCALE GENOMIC DNA]</scope>
    <source>
        <strain evidence="2 3">XC_2019</strain>
        <tissue evidence="2">Muscle</tissue>
    </source>
</reference>
<evidence type="ECO:0000256" key="1">
    <source>
        <dbReference type="SAM" id="MobiDB-lite"/>
    </source>
</evidence>
<feature type="region of interest" description="Disordered" evidence="1">
    <location>
        <begin position="149"/>
        <end position="182"/>
    </location>
</feature>